<proteinExistence type="predicted"/>
<keyword evidence="3" id="KW-1185">Reference proteome</keyword>
<organism evidence="2 3">
    <name type="scientific">Nocardioides deserti</name>
    <dbReference type="NCBI Taxonomy" id="1588644"/>
    <lineage>
        <taxon>Bacteria</taxon>
        <taxon>Bacillati</taxon>
        <taxon>Actinomycetota</taxon>
        <taxon>Actinomycetes</taxon>
        <taxon>Propionibacteriales</taxon>
        <taxon>Nocardioidaceae</taxon>
        <taxon>Nocardioides</taxon>
    </lineage>
</organism>
<protein>
    <submittedName>
        <fullName evidence="2">Uncharacterized protein</fullName>
    </submittedName>
</protein>
<evidence type="ECO:0000313" key="2">
    <source>
        <dbReference type="EMBL" id="MBC2959276.1"/>
    </source>
</evidence>
<sequence>MTPPPGDQDDQHGLAPVDPFDLPEWLGTGEVAWRPESGVRTGHLVRGRLARGPADGADELACDLLAVDEAWPAPVADEAARRRAHQAWRHGQVDVVRRGERLTLAVPGTSFTADRVLDALERLARAVGADPERYAAHLRIGTERGSR</sequence>
<accession>A0ABR6U604</accession>
<feature type="region of interest" description="Disordered" evidence="1">
    <location>
        <begin position="1"/>
        <end position="21"/>
    </location>
</feature>
<evidence type="ECO:0000313" key="3">
    <source>
        <dbReference type="Proteomes" id="UP000604001"/>
    </source>
</evidence>
<evidence type="ECO:0000256" key="1">
    <source>
        <dbReference type="SAM" id="MobiDB-lite"/>
    </source>
</evidence>
<dbReference type="Proteomes" id="UP000604001">
    <property type="component" value="Unassembled WGS sequence"/>
</dbReference>
<comment type="caution">
    <text evidence="2">The sequence shown here is derived from an EMBL/GenBank/DDBJ whole genome shotgun (WGS) entry which is preliminary data.</text>
</comment>
<gene>
    <name evidence="2" type="ORF">H7344_03060</name>
</gene>
<dbReference type="EMBL" id="JACMYC010000001">
    <property type="protein sequence ID" value="MBC2959276.1"/>
    <property type="molecule type" value="Genomic_DNA"/>
</dbReference>
<name>A0ABR6U604_9ACTN</name>
<dbReference type="RefSeq" id="WP_186344511.1">
    <property type="nucleotide sequence ID" value="NZ_BMMR01000001.1"/>
</dbReference>
<reference evidence="2 3" key="1">
    <citation type="submission" date="2020-08" db="EMBL/GenBank/DDBJ databases">
        <title>novel species in genus Nocardioides.</title>
        <authorList>
            <person name="Zhang G."/>
        </authorList>
    </citation>
    <scope>NUCLEOTIDE SEQUENCE [LARGE SCALE GENOMIC DNA]</scope>
    <source>
        <strain evidence="2 3">SC8A-24</strain>
    </source>
</reference>